<evidence type="ECO:0000256" key="5">
    <source>
        <dbReference type="ARBA" id="ARBA00023237"/>
    </source>
</evidence>
<dbReference type="Pfam" id="PF06629">
    <property type="entry name" value="MipA"/>
    <property type="match status" value="1"/>
</dbReference>
<reference evidence="6 7" key="1">
    <citation type="submission" date="2013-08" db="EMBL/GenBank/DDBJ databases">
        <title>Biodegradation of aromatic compounds in biofilm forming Pseudomonas isolated from sewage sludge.</title>
        <authorList>
            <person name="Qureshi A."/>
            <person name="Ghosh S."/>
            <person name="Khardenavis A.A."/>
            <person name="Kapley A."/>
            <person name="Purohit H.J."/>
        </authorList>
    </citation>
    <scope>NUCLEOTIDE SEQUENCE [LARGE SCALE GENOMIC DNA]</scope>
    <source>
        <strain evidence="6 7">EGD-AQ6</strain>
    </source>
</reference>
<evidence type="ECO:0000313" key="6">
    <source>
        <dbReference type="EMBL" id="ERH56466.1"/>
    </source>
</evidence>
<proteinExistence type="inferred from homology"/>
<evidence type="ECO:0000256" key="1">
    <source>
        <dbReference type="ARBA" id="ARBA00004442"/>
    </source>
</evidence>
<keyword evidence="5" id="KW-0998">Cell outer membrane</keyword>
<evidence type="ECO:0000256" key="3">
    <source>
        <dbReference type="ARBA" id="ARBA00022729"/>
    </source>
</evidence>
<dbReference type="Proteomes" id="UP000016504">
    <property type="component" value="Unassembled WGS sequence"/>
</dbReference>
<comment type="subcellular location">
    <subcellularLocation>
        <location evidence="1">Cell outer membrane</location>
    </subcellularLocation>
</comment>
<evidence type="ECO:0000256" key="4">
    <source>
        <dbReference type="ARBA" id="ARBA00023136"/>
    </source>
</evidence>
<gene>
    <name evidence="6" type="ORF">O204_05845</name>
</gene>
<keyword evidence="3" id="KW-0732">Signal</keyword>
<evidence type="ECO:0000256" key="2">
    <source>
        <dbReference type="ARBA" id="ARBA00005722"/>
    </source>
</evidence>
<sequence length="276" mass="29077">MREVDALRVHAHVINQGTVTMLRITCAALAGLLGLWSVSNAAQAEGITGEVGAGVSYQPHDPTGSRYETRPVPYFDLDWGDVSLSTDDGLTWSALNSNGFTAGPYINYLQGRTSNGSLQGLRNVSDMAEVGGFVQYAPADFWRVYAQLGQAVGGGHAQSGTLGKVGGELGYPLGNGIIGSSGLVAHFADARQTQTFFGVDDNEAAASGFRPYNASGGFQNVTLTQSFEFPLAAKWSLLTSASWVHLVGSAADSSIVRQTGDVNQGQVQTAISYKFD</sequence>
<accession>U1TDD8</accession>
<comment type="similarity">
    <text evidence="2">Belongs to the MipA/OmpV family.</text>
</comment>
<dbReference type="PATRIC" id="fig|1390371.3.peg.3682"/>
<dbReference type="PANTHER" id="PTHR38776:SF1">
    <property type="entry name" value="MLTA-INTERACTING PROTEIN-RELATED"/>
    <property type="match status" value="1"/>
</dbReference>
<evidence type="ECO:0000313" key="7">
    <source>
        <dbReference type="Proteomes" id="UP000016504"/>
    </source>
</evidence>
<protein>
    <submittedName>
        <fullName evidence="6">Structural protein MipA</fullName>
    </submittedName>
</protein>
<dbReference type="EMBL" id="AVQG01000023">
    <property type="protein sequence ID" value="ERH56466.1"/>
    <property type="molecule type" value="Genomic_DNA"/>
</dbReference>
<organism evidence="6 7">
    <name type="scientific">Pseudomonas simiae</name>
    <dbReference type="NCBI Taxonomy" id="321846"/>
    <lineage>
        <taxon>Bacteria</taxon>
        <taxon>Pseudomonadati</taxon>
        <taxon>Pseudomonadota</taxon>
        <taxon>Gammaproteobacteria</taxon>
        <taxon>Pseudomonadales</taxon>
        <taxon>Pseudomonadaceae</taxon>
        <taxon>Pseudomonas</taxon>
    </lineage>
</organism>
<comment type="caution">
    <text evidence="6">The sequence shown here is derived from an EMBL/GenBank/DDBJ whole genome shotgun (WGS) entry which is preliminary data.</text>
</comment>
<name>U1TDD8_9PSED</name>
<dbReference type="InterPro" id="IPR010583">
    <property type="entry name" value="MipA"/>
</dbReference>
<keyword evidence="4" id="KW-0472">Membrane</keyword>
<dbReference type="AlphaFoldDB" id="U1TDD8"/>
<dbReference type="GO" id="GO:0009279">
    <property type="term" value="C:cell outer membrane"/>
    <property type="evidence" value="ECO:0007669"/>
    <property type="project" value="UniProtKB-SubCell"/>
</dbReference>
<dbReference type="PANTHER" id="PTHR38776">
    <property type="entry name" value="MLTA-INTERACTING PROTEIN-RELATED"/>
    <property type="match status" value="1"/>
</dbReference>